<accession>A0A2Z2HU73</accession>
<evidence type="ECO:0000313" key="1">
    <source>
        <dbReference type="EMBL" id="ARS90791.1"/>
    </source>
</evidence>
<dbReference type="Gene3D" id="3.30.572.10">
    <property type="entry name" value="Thymidylate synthase/dCMP hydroxymethylase domain"/>
    <property type="match status" value="1"/>
</dbReference>
<name>A0A2Z2HU73_9EURY</name>
<gene>
    <name evidence="1" type="ORF">B1756_14385</name>
</gene>
<protein>
    <recommendedName>
        <fullName evidence="3">Thymidylate synthase</fullName>
    </recommendedName>
</protein>
<organism evidence="1 2">
    <name type="scientific">Natrarchaeobaculum aegyptiacum</name>
    <dbReference type="NCBI Taxonomy" id="745377"/>
    <lineage>
        <taxon>Archaea</taxon>
        <taxon>Methanobacteriati</taxon>
        <taxon>Methanobacteriota</taxon>
        <taxon>Stenosarchaea group</taxon>
        <taxon>Halobacteria</taxon>
        <taxon>Halobacteriales</taxon>
        <taxon>Natrialbaceae</taxon>
        <taxon>Natrarchaeobaculum</taxon>
    </lineage>
</organism>
<dbReference type="InterPro" id="IPR036926">
    <property type="entry name" value="Thymidate_synth/dCMP_Mease_sf"/>
</dbReference>
<dbReference type="KEGG" id="naj:B1756_14385"/>
<reference evidence="2" key="1">
    <citation type="submission" date="2017-02" db="EMBL/GenBank/DDBJ databases">
        <title>Natronthermophilus aegyptiacus gen. nov.,sp. nov., an aerobic, extremely halophilic alkalithermophilic archaeon isolated from the athalassohaline Wadi An Natrun, Egypt.</title>
        <authorList>
            <person name="Zhao B."/>
        </authorList>
    </citation>
    <scope>NUCLEOTIDE SEQUENCE [LARGE SCALE GENOMIC DNA]</scope>
    <source>
        <strain evidence="2">JW/NM-HA 15</strain>
    </source>
</reference>
<dbReference type="EMBL" id="CP019893">
    <property type="protein sequence ID" value="ARS90791.1"/>
    <property type="molecule type" value="Genomic_DNA"/>
</dbReference>
<dbReference type="Proteomes" id="UP000250088">
    <property type="component" value="Chromosome"/>
</dbReference>
<evidence type="ECO:0000313" key="2">
    <source>
        <dbReference type="Proteomes" id="UP000250088"/>
    </source>
</evidence>
<proteinExistence type="predicted"/>
<evidence type="ECO:0008006" key="3">
    <source>
        <dbReference type="Google" id="ProtNLM"/>
    </source>
</evidence>
<dbReference type="AlphaFoldDB" id="A0A2Z2HU73"/>
<dbReference type="GeneID" id="32895285"/>
<keyword evidence="2" id="KW-1185">Reference proteome</keyword>
<sequence>MVPANEPPHIIAPDIGTAYTELLESRVEGQCPYDYHVIHIADPVSTTDYDEFSLERTNWTEIVNAGDALSRFESYEFNDGSAGRYWLQDRVEELFEGLYGERLTGPPNQIEMIVDRLDQGNHGQTTNALVAQPYQLEPDLEKATHGRPLAADIPCLTQLQFKPRRDKLHLYTTFRSQYVDTKCYGNLISLALLLAEVCRRTEYDPGYMVEGVHNPIFRNSSDGKGLASKLSETSTK</sequence>
<dbReference type="RefSeq" id="WP_086889156.1">
    <property type="nucleotide sequence ID" value="NZ_CP019893.1"/>
</dbReference>
<dbReference type="SUPFAM" id="SSF55831">
    <property type="entry name" value="Thymidylate synthase/dCMP hydroxymethylase"/>
    <property type="match status" value="1"/>
</dbReference>